<sequence length="160" mass="18285">MSAFTDKESPKGVDLSIVQRLIEMPNQSSSVAKAFRIARNWCHSHGSINVELKLLGERTKAQQYNKPTVTEVATLIINNFGDSLPTRDIIVDNKDSGPKKISELHPSYMALQYSLLFPYGEDGYHEKIPYHINLRTQKTNSGFVSMKEYYSYIIQQRNNQ</sequence>
<dbReference type="EMBL" id="BKCJ010477009">
    <property type="protein sequence ID" value="GFA73000.1"/>
    <property type="molecule type" value="Genomic_DNA"/>
</dbReference>
<reference evidence="1" key="1">
    <citation type="journal article" date="2019" name="Sci. Rep.">
        <title>Draft genome of Tanacetum cinerariifolium, the natural source of mosquito coil.</title>
        <authorList>
            <person name="Yamashiro T."/>
            <person name="Shiraishi A."/>
            <person name="Satake H."/>
            <person name="Nakayama K."/>
        </authorList>
    </citation>
    <scope>NUCLEOTIDE SEQUENCE</scope>
</reference>
<protein>
    <submittedName>
        <fullName evidence="1">Uncharacterized protein</fullName>
    </submittedName>
</protein>
<gene>
    <name evidence="1" type="ORF">Tci_644972</name>
</gene>
<comment type="caution">
    <text evidence="1">The sequence shown here is derived from an EMBL/GenBank/DDBJ whole genome shotgun (WGS) entry which is preliminary data.</text>
</comment>
<dbReference type="AlphaFoldDB" id="A0A699K5G1"/>
<dbReference type="PANTHER" id="PTHR45786:SF74">
    <property type="entry name" value="ATP-DEPENDENT DNA HELICASE"/>
    <property type="match status" value="1"/>
</dbReference>
<feature type="non-terminal residue" evidence="1">
    <location>
        <position position="160"/>
    </location>
</feature>
<dbReference type="PANTHER" id="PTHR45786">
    <property type="entry name" value="DNA BINDING PROTEIN-LIKE"/>
    <property type="match status" value="1"/>
</dbReference>
<accession>A0A699K5G1</accession>
<evidence type="ECO:0000313" key="1">
    <source>
        <dbReference type="EMBL" id="GFA73000.1"/>
    </source>
</evidence>
<organism evidence="1">
    <name type="scientific">Tanacetum cinerariifolium</name>
    <name type="common">Dalmatian daisy</name>
    <name type="synonym">Chrysanthemum cinerariifolium</name>
    <dbReference type="NCBI Taxonomy" id="118510"/>
    <lineage>
        <taxon>Eukaryota</taxon>
        <taxon>Viridiplantae</taxon>
        <taxon>Streptophyta</taxon>
        <taxon>Embryophyta</taxon>
        <taxon>Tracheophyta</taxon>
        <taxon>Spermatophyta</taxon>
        <taxon>Magnoliopsida</taxon>
        <taxon>eudicotyledons</taxon>
        <taxon>Gunneridae</taxon>
        <taxon>Pentapetalae</taxon>
        <taxon>asterids</taxon>
        <taxon>campanulids</taxon>
        <taxon>Asterales</taxon>
        <taxon>Asteraceae</taxon>
        <taxon>Asteroideae</taxon>
        <taxon>Anthemideae</taxon>
        <taxon>Anthemidinae</taxon>
        <taxon>Tanacetum</taxon>
    </lineage>
</organism>
<name>A0A699K5G1_TANCI</name>
<proteinExistence type="predicted"/>